<name>A0A381WLF2_9ZZZZ</name>
<dbReference type="AlphaFoldDB" id="A0A381WLF2"/>
<evidence type="ECO:0000313" key="1">
    <source>
        <dbReference type="EMBL" id="SVA53111.1"/>
    </source>
</evidence>
<protein>
    <submittedName>
        <fullName evidence="1">Uncharacterized protein</fullName>
    </submittedName>
</protein>
<accession>A0A381WLF2</accession>
<dbReference type="EMBL" id="UINC01012122">
    <property type="protein sequence ID" value="SVA53111.1"/>
    <property type="molecule type" value="Genomic_DNA"/>
</dbReference>
<gene>
    <name evidence="1" type="ORF">METZ01_LOCUS105965</name>
</gene>
<organism evidence="1">
    <name type="scientific">marine metagenome</name>
    <dbReference type="NCBI Taxonomy" id="408172"/>
    <lineage>
        <taxon>unclassified sequences</taxon>
        <taxon>metagenomes</taxon>
        <taxon>ecological metagenomes</taxon>
    </lineage>
</organism>
<reference evidence="1" key="1">
    <citation type="submission" date="2018-05" db="EMBL/GenBank/DDBJ databases">
        <authorList>
            <person name="Lanie J.A."/>
            <person name="Ng W.-L."/>
            <person name="Kazmierczak K.M."/>
            <person name="Andrzejewski T.M."/>
            <person name="Davidsen T.M."/>
            <person name="Wayne K.J."/>
            <person name="Tettelin H."/>
            <person name="Glass J.I."/>
            <person name="Rusch D."/>
            <person name="Podicherti R."/>
            <person name="Tsui H.-C.T."/>
            <person name="Winkler M.E."/>
        </authorList>
    </citation>
    <scope>NUCLEOTIDE SEQUENCE</scope>
</reference>
<sequence length="53" mass="5761">MFGKTITYKSDAIAVILFLLSLKVSKHKKIGSKVEVPNMAGILAVKAVFPKTK</sequence>
<proteinExistence type="predicted"/>